<dbReference type="GO" id="GO:0043162">
    <property type="term" value="P:ubiquitin-dependent protein catabolic process via the multivesicular body sorting pathway"/>
    <property type="evidence" value="ECO:0007669"/>
    <property type="project" value="InterPro"/>
</dbReference>
<evidence type="ECO:0000256" key="1">
    <source>
        <dbReference type="SAM" id="MobiDB-lite"/>
    </source>
</evidence>
<dbReference type="EMBL" id="KQ418038">
    <property type="protein sequence ID" value="KOF89167.1"/>
    <property type="molecule type" value="Genomic_DNA"/>
</dbReference>
<evidence type="ECO:0000313" key="3">
    <source>
        <dbReference type="EMBL" id="KOF89167.1"/>
    </source>
</evidence>
<protein>
    <recommendedName>
        <fullName evidence="2">UMA domain-containing protein</fullName>
    </recommendedName>
</protein>
<dbReference type="OrthoDB" id="2018023at2759"/>
<evidence type="ECO:0000259" key="2">
    <source>
        <dbReference type="PROSITE" id="PS51497"/>
    </source>
</evidence>
<name>A0A0L8HIX4_OCTBM</name>
<dbReference type="PANTHER" id="PTHR15960:SF5">
    <property type="entry name" value="LD44032P"/>
    <property type="match status" value="1"/>
</dbReference>
<gene>
    <name evidence="3" type="ORF">OCBIM_22013586mg</name>
</gene>
<feature type="region of interest" description="Disordered" evidence="1">
    <location>
        <begin position="230"/>
        <end position="279"/>
    </location>
</feature>
<dbReference type="PROSITE" id="PS51497">
    <property type="entry name" value="UMA"/>
    <property type="match status" value="1"/>
</dbReference>
<feature type="compositionally biased region" description="Polar residues" evidence="1">
    <location>
        <begin position="452"/>
        <end position="477"/>
    </location>
</feature>
<dbReference type="InterPro" id="IPR042575">
    <property type="entry name" value="UBAP1_C"/>
</dbReference>
<dbReference type="KEGG" id="obi:106870433"/>
<dbReference type="STRING" id="37653.A0A0L8HIX4"/>
<reference evidence="3" key="1">
    <citation type="submission" date="2015-07" db="EMBL/GenBank/DDBJ databases">
        <title>MeaNS - Measles Nucleotide Surveillance Program.</title>
        <authorList>
            <person name="Tran T."/>
            <person name="Druce J."/>
        </authorList>
    </citation>
    <scope>NUCLEOTIDE SEQUENCE</scope>
    <source>
        <strain evidence="3">UCB-OBI-ISO-001</strain>
        <tissue evidence="3">Gonad</tissue>
    </source>
</reference>
<feature type="region of interest" description="Disordered" evidence="1">
    <location>
        <begin position="370"/>
        <end position="477"/>
    </location>
</feature>
<organism evidence="3">
    <name type="scientific">Octopus bimaculoides</name>
    <name type="common">California two-spotted octopus</name>
    <dbReference type="NCBI Taxonomy" id="37653"/>
    <lineage>
        <taxon>Eukaryota</taxon>
        <taxon>Metazoa</taxon>
        <taxon>Spiralia</taxon>
        <taxon>Lophotrochozoa</taxon>
        <taxon>Mollusca</taxon>
        <taxon>Cephalopoda</taxon>
        <taxon>Coleoidea</taxon>
        <taxon>Octopodiformes</taxon>
        <taxon>Octopoda</taxon>
        <taxon>Incirrata</taxon>
        <taxon>Octopodidae</taxon>
        <taxon>Octopus</taxon>
    </lineage>
</organism>
<accession>A0A0L8HIX4</accession>
<dbReference type="InterPro" id="IPR023340">
    <property type="entry name" value="UMA"/>
</dbReference>
<feature type="domain" description="UMA" evidence="2">
    <location>
        <begin position="20"/>
        <end position="65"/>
    </location>
</feature>
<sequence>MESDRSSRGIYGLASANSALDGIPFRIGTTFKVPNKVSIPKELLRRRNRSALADEYFFHTEEGVILWAKAQQQMKKNREATLKEYHAQKKNAQSRLKNPVPMPLASEGVYVNIHMADKILTPTPIKPSVNAFHTDNTTSSTKSQIDVTQFEQEDDPFENVERQVINEFEELNQVFQNSAESLESPEGNYENVVINKPPLPLPDSIVAGTDSASPNPVPALQPITAEEPLANDEGSNVEITRNKSETDFQDGENTDRNIVYGNLPYRKKSSSSSQKKRESNNYVMVSYANGRLVHDATKLTTKQLSLDEESKPNFLSNYFNQKFSASQENTGSILDPNQLNESIYENLPISSTDNYENCLLPQRSRHSVAFDVDTTVNPPAIPPRTDLTKLRSTHSTPNIHQASSDRDAETVSPFHSPSKPAPRKQIKSPASPVPRKQSWSRHSPLPPIRARSNGQVSQGSVDTSCSDDSPTDYTQATDPFSALSQEAQTFAQQYLSMGFPRARVARAVQKLGLQEKDVIDHLCMVDKLGEGGYDPHLVEDALHLFENDIQKAECYLHLHQQFVELGFQKPKIQHALVTSKLDSDKALDLLTT</sequence>
<dbReference type="Gene3D" id="1.20.120.1920">
    <property type="entry name" value="UBAP1 SOUBA domain"/>
    <property type="match status" value="1"/>
</dbReference>
<proteinExistence type="predicted"/>
<dbReference type="AlphaFoldDB" id="A0A0L8HIX4"/>
<dbReference type="OMA" id="MTRFCEM"/>
<dbReference type="GO" id="GO:0043130">
    <property type="term" value="F:ubiquitin binding"/>
    <property type="evidence" value="ECO:0007669"/>
    <property type="project" value="InterPro"/>
</dbReference>
<dbReference type="PANTHER" id="PTHR15960">
    <property type="entry name" value="LD44032P"/>
    <property type="match status" value="1"/>
</dbReference>
<dbReference type="GO" id="GO:0000813">
    <property type="term" value="C:ESCRT I complex"/>
    <property type="evidence" value="ECO:0007669"/>
    <property type="project" value="InterPro"/>
</dbReference>
<dbReference type="InterPro" id="IPR038870">
    <property type="entry name" value="UBAP1"/>
</dbReference>
<feature type="compositionally biased region" description="Polar residues" evidence="1">
    <location>
        <begin position="393"/>
        <end position="402"/>
    </location>
</feature>